<organism evidence="2 3">
    <name type="scientific">Chitinophaga barathri</name>
    <dbReference type="NCBI Taxonomy" id="1647451"/>
    <lineage>
        <taxon>Bacteria</taxon>
        <taxon>Pseudomonadati</taxon>
        <taxon>Bacteroidota</taxon>
        <taxon>Chitinophagia</taxon>
        <taxon>Chitinophagales</taxon>
        <taxon>Chitinophagaceae</taxon>
        <taxon>Chitinophaga</taxon>
    </lineage>
</organism>
<feature type="chain" id="PRO_5018219595" evidence="1">
    <location>
        <begin position="21"/>
        <end position="221"/>
    </location>
</feature>
<protein>
    <submittedName>
        <fullName evidence="2">Uncharacterized protein</fullName>
    </submittedName>
</protein>
<dbReference type="RefSeq" id="WP_120515090.1">
    <property type="nucleotide sequence ID" value="NZ_QXZY01000002.1"/>
</dbReference>
<gene>
    <name evidence="2" type="ORF">EG028_08190</name>
</gene>
<keyword evidence="3" id="KW-1185">Reference proteome</keyword>
<feature type="signal peptide" evidence="1">
    <location>
        <begin position="1"/>
        <end position="20"/>
    </location>
</feature>
<accession>A0A3N4MDZ1</accession>
<reference evidence="3" key="1">
    <citation type="submission" date="2018-11" db="EMBL/GenBank/DDBJ databases">
        <title>Chitinophaga lutea sp.nov., isolate from arsenic contaminated soil.</title>
        <authorList>
            <person name="Zong Y."/>
        </authorList>
    </citation>
    <scope>NUCLEOTIDE SEQUENCE [LARGE SCALE GENOMIC DNA]</scope>
    <source>
        <strain evidence="3">YLT18</strain>
    </source>
</reference>
<evidence type="ECO:0000313" key="3">
    <source>
        <dbReference type="Proteomes" id="UP000279089"/>
    </source>
</evidence>
<dbReference type="OrthoDB" id="1443554at2"/>
<dbReference type="AlphaFoldDB" id="A0A3N4MDZ1"/>
<evidence type="ECO:0000256" key="1">
    <source>
        <dbReference type="SAM" id="SignalP"/>
    </source>
</evidence>
<dbReference type="EMBL" id="RMBX01000003">
    <property type="protein sequence ID" value="RPD42114.1"/>
    <property type="molecule type" value="Genomic_DNA"/>
</dbReference>
<proteinExistence type="predicted"/>
<name>A0A3N4MDZ1_9BACT</name>
<dbReference type="Proteomes" id="UP000279089">
    <property type="component" value="Unassembled WGS sequence"/>
</dbReference>
<evidence type="ECO:0000313" key="2">
    <source>
        <dbReference type="EMBL" id="RPD42114.1"/>
    </source>
</evidence>
<keyword evidence="1" id="KW-0732">Signal</keyword>
<sequence length="221" mass="25203">MIKKMIFLSCLLAAFLHGGAQERPYQTYSYSSISGLCGHTITLHKNGTYVYMSGCEANQYYNCGTWTTKRDTIHFQPADNKTIPVVQQVTATRVPGDSIYLTVLNKNDANVTQWISAAQWLPRIGVIYRLNEYDTAPVKSDIRKEGSFITLITLNRMFARSFDYPADTANHFVIKLHLSEDQIVTRGRWDNIPAFSLIKHRDSLKEVIPHPLAIKYVLEKK</sequence>
<comment type="caution">
    <text evidence="2">The sequence shown here is derived from an EMBL/GenBank/DDBJ whole genome shotgun (WGS) entry which is preliminary data.</text>
</comment>